<feature type="domain" description="SH3b" evidence="1">
    <location>
        <begin position="722"/>
        <end position="784"/>
    </location>
</feature>
<dbReference type="Proteomes" id="UP000660110">
    <property type="component" value="Unassembled WGS sequence"/>
</dbReference>
<dbReference type="InterPro" id="IPR002901">
    <property type="entry name" value="MGlyc_endo_b_GlcNAc-like_dom"/>
</dbReference>
<sequence>MYMQASFLKAVFSIVIFTSLLFLTNIVLADEEQTGIALKNPTSVYNETDKNSPSLKQYEEGKLLKFKEHNNNWYKATVYLNHQAHIGYIHKDDIEETTDHQESLQGRANEKVTVYDTAATSSPNLKSYNEGSILKYKSFSENWYEATVYVNYEAKTGYIHKKQVETAANSQDNLTGIAEKSSTNVYSTASSHSNILKSYSNGTILKYKTYLNDWYEATVYVDGEKVTGYIHKEDVETGERDGEELSGIGLLKSTNVYSDASTDSRILKSYPTGSNLRFREYSSDWYIAQVYINGEKETGYIHKDHVEKEAENNDELQGIGLKNPTSVYEAASTNSTPLKSYGKGSILKYNNFSENWYEATVYLNGEAETGYIHKEHVENKKGETESVNGLAATDQSKLYELASTDSPSIKSFEKNDVLKLETFSNNWYKVQSYQNEVEISGYMHADDISLEDVAYENTTYDVDFYETLEQQAATNPPPKSDGSGVNDASKEEIEYYLNPNNFSEESDSFFQFLVLSQPAGLNADNINKDVLFNAGTLTDTAESFVEAGQKYNVNEAYLISHALHETNYGASELAEGVPVDEEGEIVNESEAEQTVYNMYGIGAVDAAPVSGGAKTAFDNEWFTPEEAIVGGAKFAADQYVNRGQNTLYKMKWNPDSPTWNQYATHVAWADIQTKTISDIYETTENYVLTFDVPSYEDQPSPIDKPEPSDPEGSYLEYPEGIKGTVVVNDTDLNFREGPSEDEDTIQTLSNETVVDLKGTDGEWLEIVHHDETGWVHSDYIKHLNLLEVTTDSLNVRSGPSIQDEPVGSISREELIAGKLDEENKLITEDEWYQIIFNGEEAWASSGKDNDFIVEN</sequence>
<proteinExistence type="predicted"/>
<dbReference type="Pfam" id="PF08239">
    <property type="entry name" value="SH3_3"/>
    <property type="match status" value="2"/>
</dbReference>
<dbReference type="PROSITE" id="PS51781">
    <property type="entry name" value="SH3B"/>
    <property type="match status" value="1"/>
</dbReference>
<dbReference type="PANTHER" id="PTHR34408">
    <property type="entry name" value="FAMILY PROTEIN, PUTATIVE-RELATED"/>
    <property type="match status" value="1"/>
</dbReference>
<dbReference type="AlphaFoldDB" id="A0A917BAG9"/>
<dbReference type="InterPro" id="IPR052354">
    <property type="entry name" value="Cell_Wall_Dynamics_Protein"/>
</dbReference>
<dbReference type="Gene3D" id="2.30.30.40">
    <property type="entry name" value="SH3 Domains"/>
    <property type="match status" value="8"/>
</dbReference>
<keyword evidence="3" id="KW-1185">Reference proteome</keyword>
<dbReference type="SMART" id="SM00047">
    <property type="entry name" value="LYZ2"/>
    <property type="match status" value="1"/>
</dbReference>
<name>A0A917BAG9_HALAA</name>
<dbReference type="GO" id="GO:0004040">
    <property type="term" value="F:amidase activity"/>
    <property type="evidence" value="ECO:0007669"/>
    <property type="project" value="InterPro"/>
</dbReference>
<evidence type="ECO:0000259" key="1">
    <source>
        <dbReference type="PROSITE" id="PS51781"/>
    </source>
</evidence>
<dbReference type="SMART" id="SM00287">
    <property type="entry name" value="SH3b"/>
    <property type="match status" value="6"/>
</dbReference>
<reference evidence="2" key="2">
    <citation type="submission" date="2020-09" db="EMBL/GenBank/DDBJ databases">
        <authorList>
            <person name="Sun Q."/>
            <person name="Zhou Y."/>
        </authorList>
    </citation>
    <scope>NUCLEOTIDE SEQUENCE</scope>
    <source>
        <strain evidence="2">CGMCC 1.12153</strain>
    </source>
</reference>
<dbReference type="PANTHER" id="PTHR34408:SF1">
    <property type="entry name" value="GLYCOSYL HYDROLASE FAMILY 19 DOMAIN-CONTAINING PROTEIN HI_1415"/>
    <property type="match status" value="1"/>
</dbReference>
<organism evidence="2 3">
    <name type="scientific">Halobacillus andaensis</name>
    <dbReference type="NCBI Taxonomy" id="1176239"/>
    <lineage>
        <taxon>Bacteria</taxon>
        <taxon>Bacillati</taxon>
        <taxon>Bacillota</taxon>
        <taxon>Bacilli</taxon>
        <taxon>Bacillales</taxon>
        <taxon>Bacillaceae</taxon>
        <taxon>Halobacillus</taxon>
    </lineage>
</organism>
<comment type="caution">
    <text evidence="2">The sequence shown here is derived from an EMBL/GenBank/DDBJ whole genome shotgun (WGS) entry which is preliminary data.</text>
</comment>
<accession>A0A917BAG9</accession>
<dbReference type="Pfam" id="PF01832">
    <property type="entry name" value="Glucosaminidase"/>
    <property type="match status" value="1"/>
</dbReference>
<gene>
    <name evidence="2" type="ORF">GCM10010954_32770</name>
</gene>
<reference evidence="2" key="1">
    <citation type="journal article" date="2014" name="Int. J. Syst. Evol. Microbiol.">
        <title>Complete genome sequence of Corynebacterium casei LMG S-19264T (=DSM 44701T), isolated from a smear-ripened cheese.</title>
        <authorList>
            <consortium name="US DOE Joint Genome Institute (JGI-PGF)"/>
            <person name="Walter F."/>
            <person name="Albersmeier A."/>
            <person name="Kalinowski J."/>
            <person name="Ruckert C."/>
        </authorList>
    </citation>
    <scope>NUCLEOTIDE SEQUENCE</scope>
    <source>
        <strain evidence="2">CGMCC 1.12153</strain>
    </source>
</reference>
<protein>
    <recommendedName>
        <fullName evidence="1">SH3b domain-containing protein</fullName>
    </recommendedName>
</protein>
<evidence type="ECO:0000313" key="2">
    <source>
        <dbReference type="EMBL" id="GGF31053.1"/>
    </source>
</evidence>
<dbReference type="InterPro" id="IPR003646">
    <property type="entry name" value="SH3-like_bac-type"/>
</dbReference>
<dbReference type="EMBL" id="BMEL01000004">
    <property type="protein sequence ID" value="GGF31053.1"/>
    <property type="molecule type" value="Genomic_DNA"/>
</dbReference>
<evidence type="ECO:0000313" key="3">
    <source>
        <dbReference type="Proteomes" id="UP000660110"/>
    </source>
</evidence>